<reference evidence="4 5" key="1">
    <citation type="submission" date="2023-07" db="EMBL/GenBank/DDBJ databases">
        <title>Genomic Encyclopedia of Type Strains, Phase IV (KMG-IV): sequencing the most valuable type-strain genomes for metagenomic binning, comparative biology and taxonomic classification.</title>
        <authorList>
            <person name="Goeker M."/>
        </authorList>
    </citation>
    <scope>NUCLEOTIDE SEQUENCE [LARGE SCALE GENOMIC DNA]</scope>
    <source>
        <strain evidence="4 5">DSM 105143</strain>
    </source>
</reference>
<feature type="domain" description="HTH tetR-type" evidence="3">
    <location>
        <begin position="9"/>
        <end position="69"/>
    </location>
</feature>
<dbReference type="InterPro" id="IPR009057">
    <property type="entry name" value="Homeodomain-like_sf"/>
</dbReference>
<dbReference type="InterPro" id="IPR001647">
    <property type="entry name" value="HTH_TetR"/>
</dbReference>
<protein>
    <submittedName>
        <fullName evidence="4">AcrR family transcriptional regulator</fullName>
    </submittedName>
</protein>
<dbReference type="PANTHER" id="PTHR43479:SF11">
    <property type="entry name" value="ACREF_ENVCD OPERON REPRESSOR-RELATED"/>
    <property type="match status" value="1"/>
</dbReference>
<evidence type="ECO:0000256" key="1">
    <source>
        <dbReference type="ARBA" id="ARBA00023125"/>
    </source>
</evidence>
<evidence type="ECO:0000313" key="4">
    <source>
        <dbReference type="EMBL" id="MDQ0222321.1"/>
    </source>
</evidence>
<dbReference type="PANTHER" id="PTHR43479">
    <property type="entry name" value="ACREF/ENVCD OPERON REPRESSOR-RELATED"/>
    <property type="match status" value="1"/>
</dbReference>
<proteinExistence type="predicted"/>
<dbReference type="RefSeq" id="WP_307121528.1">
    <property type="nucleotide sequence ID" value="NZ_JAUSTM010000006.1"/>
</dbReference>
<comment type="caution">
    <text evidence="4">The sequence shown here is derived from an EMBL/GenBank/DDBJ whole genome shotgun (WGS) entry which is preliminary data.</text>
</comment>
<keyword evidence="1 2" id="KW-0238">DNA-binding</keyword>
<dbReference type="SUPFAM" id="SSF46689">
    <property type="entry name" value="Homeodomain-like"/>
    <property type="match status" value="1"/>
</dbReference>
<dbReference type="PROSITE" id="PS50977">
    <property type="entry name" value="HTH_TETR_2"/>
    <property type="match status" value="1"/>
</dbReference>
<dbReference type="Gene3D" id="1.10.357.10">
    <property type="entry name" value="Tetracycline Repressor, domain 2"/>
    <property type="match status" value="1"/>
</dbReference>
<dbReference type="InterPro" id="IPR050624">
    <property type="entry name" value="HTH-type_Tx_Regulator"/>
</dbReference>
<evidence type="ECO:0000259" key="3">
    <source>
        <dbReference type="PROSITE" id="PS50977"/>
    </source>
</evidence>
<sequence>MNTEDLRYLKTEQLIQQVFLDSVNAVGFDKVTVTSLCQKAQISRFTFYAHYDDKFQLQEKLFQKLEEKFKDSINAEVLNRARGGDFLSSVERFIMDVVQNKTIIKTMFNCNKTEMSRLLAYHYIDEPTAILVPNYYKKIAQTDTIRRSRLYLVAGLVSFIEDVVNSDNIDSLETLIAQYYHLSNEAGKYFNQQLLK</sequence>
<accession>A0ABT9YRT5</accession>
<dbReference type="Proteomes" id="UP001223079">
    <property type="component" value="Unassembled WGS sequence"/>
</dbReference>
<dbReference type="EMBL" id="JAUSTM010000006">
    <property type="protein sequence ID" value="MDQ0222321.1"/>
    <property type="molecule type" value="Genomic_DNA"/>
</dbReference>
<evidence type="ECO:0000256" key="2">
    <source>
        <dbReference type="PROSITE-ProRule" id="PRU00335"/>
    </source>
</evidence>
<evidence type="ECO:0000313" key="5">
    <source>
        <dbReference type="Proteomes" id="UP001223079"/>
    </source>
</evidence>
<feature type="DNA-binding region" description="H-T-H motif" evidence="2">
    <location>
        <begin position="32"/>
        <end position="51"/>
    </location>
</feature>
<gene>
    <name evidence="4" type="ORF">J2S23_000872</name>
</gene>
<name>A0ABT9YRT5_9STRE</name>
<keyword evidence="5" id="KW-1185">Reference proteome</keyword>
<organism evidence="4 5">
    <name type="scientific">Streptococcus moroccensis</name>
    <dbReference type="NCBI Taxonomy" id="1451356"/>
    <lineage>
        <taxon>Bacteria</taxon>
        <taxon>Bacillati</taxon>
        <taxon>Bacillota</taxon>
        <taxon>Bacilli</taxon>
        <taxon>Lactobacillales</taxon>
        <taxon>Streptococcaceae</taxon>
        <taxon>Streptococcus</taxon>
    </lineage>
</organism>